<evidence type="ECO:0000259" key="15">
    <source>
        <dbReference type="PROSITE" id="PS51918"/>
    </source>
</evidence>
<dbReference type="Pfam" id="PF02579">
    <property type="entry name" value="Nitro_FeMo-Co"/>
    <property type="match status" value="1"/>
</dbReference>
<dbReference type="CDD" id="cd00562">
    <property type="entry name" value="NifX_NifB"/>
    <property type="match status" value="1"/>
</dbReference>
<keyword evidence="12" id="KW-0456">Lyase</keyword>
<dbReference type="AlphaFoldDB" id="A0A2G3E5Q2"/>
<keyword evidence="7" id="KW-0949">S-adenosyl-L-methionine</keyword>
<dbReference type="SFLD" id="SFLDS00029">
    <property type="entry name" value="Radical_SAM"/>
    <property type="match status" value="1"/>
</dbReference>
<dbReference type="PROSITE" id="PS01305">
    <property type="entry name" value="MOAA_NIFB_PQQE"/>
    <property type="match status" value="1"/>
</dbReference>
<name>A0A2G3E5Q2_9FIRM</name>
<dbReference type="GO" id="GO:0051539">
    <property type="term" value="F:4 iron, 4 sulfur cluster binding"/>
    <property type="evidence" value="ECO:0007669"/>
    <property type="project" value="UniProtKB-KW"/>
</dbReference>
<keyword evidence="10" id="KW-0411">Iron-sulfur</keyword>
<dbReference type="SFLD" id="SFLDG01067">
    <property type="entry name" value="SPASM/twitch_domain_containing"/>
    <property type="match status" value="1"/>
</dbReference>
<comment type="caution">
    <text evidence="16">The sequence shown here is derived from an EMBL/GenBank/DDBJ whole genome shotgun (WGS) entry which is preliminary data.</text>
</comment>
<dbReference type="InterPro" id="IPR058240">
    <property type="entry name" value="rSAM_sf"/>
</dbReference>
<feature type="domain" description="Radical SAM core" evidence="15">
    <location>
        <begin position="145"/>
        <end position="387"/>
    </location>
</feature>
<protein>
    <recommendedName>
        <fullName evidence="5">FeMo cofactor biosynthesis protein NifB</fullName>
    </recommendedName>
    <alternativeName>
        <fullName evidence="14">Nitrogenase cofactor maturase NifB</fullName>
    </alternativeName>
    <alternativeName>
        <fullName evidence="13">Radical SAM assemblase NifB</fullName>
    </alternativeName>
</protein>
<dbReference type="Gene3D" id="3.20.20.70">
    <property type="entry name" value="Aldolase class I"/>
    <property type="match status" value="1"/>
</dbReference>
<evidence type="ECO:0000256" key="8">
    <source>
        <dbReference type="ARBA" id="ARBA00022723"/>
    </source>
</evidence>
<evidence type="ECO:0000313" key="16">
    <source>
        <dbReference type="EMBL" id="PHU38500.1"/>
    </source>
</evidence>
<dbReference type="Gene3D" id="3.30.420.130">
    <property type="entry name" value="Dinitrogenase iron-molybdenum cofactor biosynthesis domain"/>
    <property type="match status" value="1"/>
</dbReference>
<dbReference type="InterPro" id="IPR013785">
    <property type="entry name" value="Aldolase_TIM"/>
</dbReference>
<dbReference type="GO" id="GO:0046872">
    <property type="term" value="F:metal ion binding"/>
    <property type="evidence" value="ECO:0007669"/>
    <property type="project" value="UniProtKB-KW"/>
</dbReference>
<evidence type="ECO:0000256" key="10">
    <source>
        <dbReference type="ARBA" id="ARBA00023014"/>
    </source>
</evidence>
<evidence type="ECO:0000256" key="3">
    <source>
        <dbReference type="ARBA" id="ARBA00005155"/>
    </source>
</evidence>
<dbReference type="PANTHER" id="PTHR43787">
    <property type="entry name" value="FEMO COFACTOR BIOSYNTHESIS PROTEIN NIFB-RELATED"/>
    <property type="match status" value="1"/>
</dbReference>
<dbReference type="CDD" id="cd01335">
    <property type="entry name" value="Radical_SAM"/>
    <property type="match status" value="1"/>
</dbReference>
<reference evidence="16 17" key="2">
    <citation type="submission" date="2017-10" db="EMBL/GenBank/DDBJ databases">
        <authorList>
            <person name="Banno H."/>
            <person name="Chua N.-H."/>
        </authorList>
    </citation>
    <scope>NUCLEOTIDE SEQUENCE [LARGE SCALE GENOMIC DNA]</scope>
    <source>
        <strain evidence="16 17">JK623</strain>
    </source>
</reference>
<dbReference type="RefSeq" id="WP_099385494.1">
    <property type="nucleotide sequence ID" value="NZ_JANSWH010000033.1"/>
</dbReference>
<evidence type="ECO:0000256" key="1">
    <source>
        <dbReference type="ARBA" id="ARBA00001966"/>
    </source>
</evidence>
<evidence type="ECO:0000256" key="5">
    <source>
        <dbReference type="ARBA" id="ARBA00021702"/>
    </source>
</evidence>
<dbReference type="Proteomes" id="UP000224563">
    <property type="component" value="Unassembled WGS sequence"/>
</dbReference>
<dbReference type="Pfam" id="PF04055">
    <property type="entry name" value="Radical_SAM"/>
    <property type="match status" value="1"/>
</dbReference>
<dbReference type="SUPFAM" id="SSF53146">
    <property type="entry name" value="Nitrogenase accessory factor-like"/>
    <property type="match status" value="1"/>
</dbReference>
<dbReference type="SMART" id="SM00729">
    <property type="entry name" value="Elp3"/>
    <property type="match status" value="1"/>
</dbReference>
<keyword evidence="9" id="KW-0408">Iron</keyword>
<evidence type="ECO:0000256" key="7">
    <source>
        <dbReference type="ARBA" id="ARBA00022691"/>
    </source>
</evidence>
<comment type="similarity">
    <text evidence="4">Belongs to the radical SAM superfamily. NifB family.</text>
</comment>
<comment type="pathway">
    <text evidence="3">Cofactor biosynthesis; Fe-Mo cofactor biosynthesis.</text>
</comment>
<dbReference type="UniPathway" id="UPA00782"/>
<dbReference type="EMBL" id="PDYG01000007">
    <property type="protein sequence ID" value="PHU38500.1"/>
    <property type="molecule type" value="Genomic_DNA"/>
</dbReference>
<evidence type="ECO:0000256" key="9">
    <source>
        <dbReference type="ARBA" id="ARBA00023004"/>
    </source>
</evidence>
<evidence type="ECO:0000256" key="2">
    <source>
        <dbReference type="ARBA" id="ARBA00003522"/>
    </source>
</evidence>
<keyword evidence="11" id="KW-0535">Nitrogen fixation</keyword>
<keyword evidence="17" id="KW-1185">Reference proteome</keyword>
<gene>
    <name evidence="16" type="ORF">CSX02_02385</name>
</gene>
<evidence type="ECO:0000256" key="6">
    <source>
        <dbReference type="ARBA" id="ARBA00022485"/>
    </source>
</evidence>
<evidence type="ECO:0000256" key="4">
    <source>
        <dbReference type="ARBA" id="ARBA00006804"/>
    </source>
</evidence>
<comment type="cofactor">
    <cofactor evidence="1">
        <name>[4Fe-4S] cluster</name>
        <dbReference type="ChEBI" id="CHEBI:49883"/>
    </cofactor>
</comment>
<evidence type="ECO:0000256" key="13">
    <source>
        <dbReference type="ARBA" id="ARBA00030926"/>
    </source>
</evidence>
<dbReference type="InterPro" id="IPR006638">
    <property type="entry name" value="Elp3/MiaA/NifB-like_rSAM"/>
</dbReference>
<reference evidence="16 17" key="1">
    <citation type="submission" date="2017-10" db="EMBL/GenBank/DDBJ databases">
        <title>Resolving the taxonomy of Roseburia spp., Eubacterium rectale and Agathobacter spp. through phylogenomic analysis.</title>
        <authorList>
            <person name="Sheridan P.O."/>
            <person name="Walker A.W."/>
            <person name="Duncan S.H."/>
            <person name="Scott K.P."/>
            <person name="Toole P.W.O."/>
            <person name="Luis P."/>
            <person name="Flint H.J."/>
        </authorList>
    </citation>
    <scope>NUCLEOTIDE SEQUENCE [LARGE SCALE GENOMIC DNA]</scope>
    <source>
        <strain evidence="16 17">JK623</strain>
    </source>
</reference>
<dbReference type="InterPro" id="IPR007197">
    <property type="entry name" value="rSAM"/>
</dbReference>
<organism evidence="16 17">
    <name type="scientific">Agathobacter ruminis</name>
    <dbReference type="NCBI Taxonomy" id="1712665"/>
    <lineage>
        <taxon>Bacteria</taxon>
        <taxon>Bacillati</taxon>
        <taxon>Bacillota</taxon>
        <taxon>Clostridia</taxon>
        <taxon>Lachnospirales</taxon>
        <taxon>Lachnospiraceae</taxon>
        <taxon>Agathobacter</taxon>
    </lineage>
</organism>
<evidence type="ECO:0000256" key="12">
    <source>
        <dbReference type="ARBA" id="ARBA00023239"/>
    </source>
</evidence>
<sequence length="419" mass="46289">MIIRIAFATSDGKSIDRHFGAAERFDIYEINTEKQEHERVEIRAVEKAALNNKHHAERMDAVASAIEDCHAVFSEQSGAGARTVLESKNIQAIDIDRPISQVIENLLYGKVKLIDKRYTELPKERRSSNYEKLQKKHPCMSKSANVTAGRIHLPVSPTCNIQCRFCTRRFDKSLIRPGVSSLVLKPEEAIETIERAKELCPELTVVGIAGPGDTLATDAALKTFALVKDKYPELINCLSTNGFCLPSKVEEIAKIGIETITVTVNAVDPEIEAQINEFVIDENGVKHEGVEGAKLLIENQLKGIKKATELGIVVKINSVLCPGINDEHIEEVAKVTSSLGASIMNIIPLIPQNGMADVPAPDCTLLREVRKKAEKYIEVFRHCKHCRADALGIPGKGKDLHSELYKGRKEEVAETFSHG</sequence>
<dbReference type="InterPro" id="IPR036105">
    <property type="entry name" value="DiNase_FeMo-co_biosyn_sf"/>
</dbReference>
<dbReference type="InterPro" id="IPR000385">
    <property type="entry name" value="MoaA_NifB_PqqE_Fe-S-bd_CS"/>
</dbReference>
<dbReference type="SUPFAM" id="SSF102114">
    <property type="entry name" value="Radical SAM enzymes"/>
    <property type="match status" value="1"/>
</dbReference>
<comment type="function">
    <text evidence="2">Involved in the biosynthesis of the iron-molybdenum cofactor (FeMo-co or M-cluster) found in the dinitrogenase enzyme of the nitrogenase complex in nitrogen-fixing microorganisms. NifB catalyzes the crucial step of radical SAM-dependent carbide insertion that occurs concomitant with the insertion of a 9th sulfur and the rearrangement/coupling of two [4Fe-4S] clusters into a [8Fe-9S-C] cluster, the precursor to the M-cluster.</text>
</comment>
<proteinExistence type="inferred from homology"/>
<accession>A0A2G3E5Q2</accession>
<dbReference type="PANTHER" id="PTHR43787:SF13">
    <property type="entry name" value="FEMO COFACTOR BIOSYNTHESIS PROTEIN NIFB"/>
    <property type="match status" value="1"/>
</dbReference>
<dbReference type="GO" id="GO:0016829">
    <property type="term" value="F:lyase activity"/>
    <property type="evidence" value="ECO:0007669"/>
    <property type="project" value="UniProtKB-KW"/>
</dbReference>
<dbReference type="GO" id="GO:0032324">
    <property type="term" value="P:molybdopterin cofactor biosynthetic process"/>
    <property type="evidence" value="ECO:0007669"/>
    <property type="project" value="UniProtKB-ARBA"/>
</dbReference>
<evidence type="ECO:0000256" key="14">
    <source>
        <dbReference type="ARBA" id="ARBA00032102"/>
    </source>
</evidence>
<dbReference type="PROSITE" id="PS51918">
    <property type="entry name" value="RADICAL_SAM"/>
    <property type="match status" value="1"/>
</dbReference>
<keyword evidence="8" id="KW-0479">Metal-binding</keyword>
<dbReference type="InterPro" id="IPR003731">
    <property type="entry name" value="Di-Nase_FeMo-co_biosynth"/>
</dbReference>
<evidence type="ECO:0000313" key="17">
    <source>
        <dbReference type="Proteomes" id="UP000224563"/>
    </source>
</evidence>
<evidence type="ECO:0000256" key="11">
    <source>
        <dbReference type="ARBA" id="ARBA00023231"/>
    </source>
</evidence>
<keyword evidence="6" id="KW-0004">4Fe-4S</keyword>